<evidence type="ECO:0000313" key="1">
    <source>
        <dbReference type="EMBL" id="SFC75845.1"/>
    </source>
</evidence>
<keyword evidence="2" id="KW-1185">Reference proteome</keyword>
<reference evidence="1 2" key="1">
    <citation type="submission" date="2016-10" db="EMBL/GenBank/DDBJ databases">
        <authorList>
            <person name="de Groot N.N."/>
        </authorList>
    </citation>
    <scope>NUCLEOTIDE SEQUENCE [LARGE SCALE GENOMIC DNA]</scope>
    <source>
        <strain evidence="1 2">DSM 12992</strain>
    </source>
</reference>
<dbReference type="AlphaFoldDB" id="A0A1I1LS81"/>
<gene>
    <name evidence="1" type="ORF">SAMN05421842_1097</name>
</gene>
<dbReference type="EMBL" id="FOMG01000009">
    <property type="protein sequence ID" value="SFC75845.1"/>
    <property type="molecule type" value="Genomic_DNA"/>
</dbReference>
<organism evidence="1 2">
    <name type="scientific">Clostridium uliginosum</name>
    <dbReference type="NCBI Taxonomy" id="119641"/>
    <lineage>
        <taxon>Bacteria</taxon>
        <taxon>Bacillati</taxon>
        <taxon>Bacillota</taxon>
        <taxon>Clostridia</taxon>
        <taxon>Eubacteriales</taxon>
        <taxon>Clostridiaceae</taxon>
        <taxon>Clostridium</taxon>
    </lineage>
</organism>
<accession>A0A1I1LS81</accession>
<proteinExistence type="predicted"/>
<protein>
    <submittedName>
        <fullName evidence="1">Uncharacterized protein</fullName>
    </submittedName>
</protein>
<name>A0A1I1LS81_9CLOT</name>
<dbReference type="Proteomes" id="UP000199263">
    <property type="component" value="Unassembled WGS sequence"/>
</dbReference>
<evidence type="ECO:0000313" key="2">
    <source>
        <dbReference type="Proteomes" id="UP000199263"/>
    </source>
</evidence>
<sequence length="31" mass="3431">MTYLEFYNISNKSIGIGLKLKNPGKGDSTIK</sequence>